<dbReference type="InterPro" id="IPR008158">
    <property type="entry name" value="Translocase_Sec61-g"/>
</dbReference>
<gene>
    <name evidence="2" type="ORF">B1B_04376</name>
</gene>
<reference evidence="2" key="1">
    <citation type="submission" date="2013-08" db="EMBL/GenBank/DDBJ databases">
        <authorList>
            <person name="Mendez C."/>
            <person name="Richter M."/>
            <person name="Ferrer M."/>
            <person name="Sanchez J."/>
        </authorList>
    </citation>
    <scope>NUCLEOTIDE SEQUENCE</scope>
</reference>
<dbReference type="AlphaFoldDB" id="T1BP06"/>
<evidence type="ECO:0000256" key="1">
    <source>
        <dbReference type="SAM" id="Phobius"/>
    </source>
</evidence>
<name>T1BP06_9ZZZZ</name>
<keyword evidence="1" id="KW-1133">Transmembrane helix</keyword>
<dbReference type="NCBIfam" id="TIGR00327">
    <property type="entry name" value="secE_euk_arch"/>
    <property type="match status" value="1"/>
</dbReference>
<organism evidence="2">
    <name type="scientific">mine drainage metagenome</name>
    <dbReference type="NCBI Taxonomy" id="410659"/>
    <lineage>
        <taxon>unclassified sequences</taxon>
        <taxon>metagenomes</taxon>
        <taxon>ecological metagenomes</taxon>
    </lineage>
</organism>
<protein>
    <submittedName>
        <fullName evidence="2">Protein translocase subunit Sss1</fullName>
    </submittedName>
</protein>
<reference evidence="2" key="2">
    <citation type="journal article" date="2014" name="ISME J.">
        <title>Microbial stratification in low pH oxic and suboxic macroscopic growths along an acid mine drainage.</title>
        <authorList>
            <person name="Mendez-Garcia C."/>
            <person name="Mesa V."/>
            <person name="Sprenger R.R."/>
            <person name="Richter M."/>
            <person name="Diez M.S."/>
            <person name="Solano J."/>
            <person name="Bargiela R."/>
            <person name="Golyshina O.V."/>
            <person name="Manteca A."/>
            <person name="Ramos J.L."/>
            <person name="Gallego J.R."/>
            <person name="Llorente I."/>
            <person name="Martins Dos Santos V.A."/>
            <person name="Jensen O.N."/>
            <person name="Pelaez A.I."/>
            <person name="Sanchez J."/>
            <person name="Ferrer M."/>
        </authorList>
    </citation>
    <scope>NUCLEOTIDE SEQUENCE</scope>
</reference>
<dbReference type="Gene3D" id="1.20.5.820">
    <property type="entry name" value="Preprotein translocase SecE subunit"/>
    <property type="match status" value="1"/>
</dbReference>
<accession>T1BP06</accession>
<dbReference type="InterPro" id="IPR023391">
    <property type="entry name" value="Prot_translocase_SecE_dom_sf"/>
</dbReference>
<comment type="caution">
    <text evidence="2">The sequence shown here is derived from an EMBL/GenBank/DDBJ whole genome shotgun (WGS) entry which is preliminary data.</text>
</comment>
<keyword evidence="1" id="KW-0812">Transmembrane</keyword>
<dbReference type="GO" id="GO:0008320">
    <property type="term" value="F:protein transmembrane transporter activity"/>
    <property type="evidence" value="ECO:0007669"/>
    <property type="project" value="InterPro"/>
</dbReference>
<keyword evidence="1" id="KW-0472">Membrane</keyword>
<sequence length="80" mass="9147">MDRGTDKMPIEDRAIEIQDRIERKVGGIGKGKYARILKMAKKPNEEEYKKVVMITGLGITFLGFIGFLIFILMAYVFHVP</sequence>
<dbReference type="GO" id="GO:0016020">
    <property type="term" value="C:membrane"/>
    <property type="evidence" value="ECO:0007669"/>
    <property type="project" value="InterPro"/>
</dbReference>
<evidence type="ECO:0000313" key="2">
    <source>
        <dbReference type="EMBL" id="EQD71572.1"/>
    </source>
</evidence>
<proteinExistence type="predicted"/>
<feature type="transmembrane region" description="Helical" evidence="1">
    <location>
        <begin position="51"/>
        <end position="77"/>
    </location>
</feature>
<dbReference type="SUPFAM" id="SSF103456">
    <property type="entry name" value="Preprotein translocase SecE subunit"/>
    <property type="match status" value="1"/>
</dbReference>
<dbReference type="EMBL" id="AUZY01002744">
    <property type="protein sequence ID" value="EQD71572.1"/>
    <property type="molecule type" value="Genomic_DNA"/>
</dbReference>